<protein>
    <recommendedName>
        <fullName evidence="3">STAGA complex 65 subunit gamma</fullName>
    </recommendedName>
</protein>
<accession>A0A9P0C9N4</accession>
<dbReference type="KEGG" id="btab:109039898"/>
<evidence type="ECO:0000313" key="2">
    <source>
        <dbReference type="Proteomes" id="UP001152759"/>
    </source>
</evidence>
<dbReference type="PANTHER" id="PTHR28598">
    <property type="entry name" value="STAGA COMPLEX 65 SUBUNIT GAMMA"/>
    <property type="match status" value="1"/>
</dbReference>
<dbReference type="Proteomes" id="UP001152759">
    <property type="component" value="Chromosome 3"/>
</dbReference>
<dbReference type="GO" id="GO:0003713">
    <property type="term" value="F:transcription coactivator activity"/>
    <property type="evidence" value="ECO:0007669"/>
    <property type="project" value="TreeGrafter"/>
</dbReference>
<reference evidence="1" key="1">
    <citation type="submission" date="2021-12" db="EMBL/GenBank/DDBJ databases">
        <authorList>
            <person name="King R."/>
        </authorList>
    </citation>
    <scope>NUCLEOTIDE SEQUENCE</scope>
</reference>
<sequence>MEASTSLWGTIPPIDTGDPQKALTELEMEVVMNALETEPHEPDIEDEKKNVPDHDNLQLVPVECSQMNPVILNTIKLIQYAKKVSELTDRIYAENKDLTIEIQNLNPIPPLLETKLTHLERPPDYESDFVLGIGSPPFHLNSRTRTRILHKCVATLAAHRGYDYSSSTAIEVLTSVAGDLITKICRRLRLNADKNLSPDNLFRLERVFHEMNIGPLRSLNHYYQTQVLDYQKSSRFQCEKLVEELNIANEAALTNLLKQEHISNGQSYEMEFKQDDDDIPLLHFPAEDGTENDGFQSSLEHGFQMLHNLEQEQLHLGNVDPEKDSNLIIHHQSLTKYIKRQ</sequence>
<dbReference type="InterPro" id="IPR039460">
    <property type="entry name" value="SUPT7L/Spt7"/>
</dbReference>
<proteinExistence type="predicted"/>
<dbReference type="Gene3D" id="1.10.20.10">
    <property type="entry name" value="Histone, subunit A"/>
    <property type="match status" value="1"/>
</dbReference>
<evidence type="ECO:0008006" key="3">
    <source>
        <dbReference type="Google" id="ProtNLM"/>
    </source>
</evidence>
<dbReference type="AlphaFoldDB" id="A0A9P0C9N4"/>
<keyword evidence="2" id="KW-1185">Reference proteome</keyword>
<name>A0A9P0C9N4_BEMTA</name>
<dbReference type="InterPro" id="IPR009072">
    <property type="entry name" value="Histone-fold"/>
</dbReference>
<gene>
    <name evidence="1" type="ORF">BEMITA_LOCUS6773</name>
</gene>
<organism evidence="1 2">
    <name type="scientific">Bemisia tabaci</name>
    <name type="common">Sweetpotato whitefly</name>
    <name type="synonym">Aleurodes tabaci</name>
    <dbReference type="NCBI Taxonomy" id="7038"/>
    <lineage>
        <taxon>Eukaryota</taxon>
        <taxon>Metazoa</taxon>
        <taxon>Ecdysozoa</taxon>
        <taxon>Arthropoda</taxon>
        <taxon>Hexapoda</taxon>
        <taxon>Insecta</taxon>
        <taxon>Pterygota</taxon>
        <taxon>Neoptera</taxon>
        <taxon>Paraneoptera</taxon>
        <taxon>Hemiptera</taxon>
        <taxon>Sternorrhyncha</taxon>
        <taxon>Aleyrodoidea</taxon>
        <taxon>Aleyrodidae</taxon>
        <taxon>Aleyrodinae</taxon>
        <taxon>Bemisia</taxon>
    </lineage>
</organism>
<evidence type="ECO:0000313" key="1">
    <source>
        <dbReference type="EMBL" id="CAH0769830.1"/>
    </source>
</evidence>
<dbReference type="PANTHER" id="PTHR28598:SF1">
    <property type="entry name" value="STAGA COMPLEX 65 SUBUNIT GAMMA"/>
    <property type="match status" value="1"/>
</dbReference>
<dbReference type="GO" id="GO:0046982">
    <property type="term" value="F:protein heterodimerization activity"/>
    <property type="evidence" value="ECO:0007669"/>
    <property type="project" value="InterPro"/>
</dbReference>
<dbReference type="GO" id="GO:0000124">
    <property type="term" value="C:SAGA complex"/>
    <property type="evidence" value="ECO:0007669"/>
    <property type="project" value="InterPro"/>
</dbReference>
<dbReference type="EMBL" id="OU963864">
    <property type="protein sequence ID" value="CAH0769830.1"/>
    <property type="molecule type" value="Genomic_DNA"/>
</dbReference>
<dbReference type="CDD" id="cd06847">
    <property type="entry name" value="HFD_SUPT7L"/>
    <property type="match status" value="1"/>
</dbReference>